<keyword evidence="2" id="KW-1185">Reference proteome</keyword>
<reference evidence="1" key="1">
    <citation type="submission" date="2022-07" db="EMBL/GenBank/DDBJ databases">
        <title>Genome Sequence of Phlebia brevispora.</title>
        <authorList>
            <person name="Buettner E."/>
        </authorList>
    </citation>
    <scope>NUCLEOTIDE SEQUENCE</scope>
    <source>
        <strain evidence="1">MPL23</strain>
    </source>
</reference>
<organism evidence="1 2">
    <name type="scientific">Phlebia brevispora</name>
    <dbReference type="NCBI Taxonomy" id="194682"/>
    <lineage>
        <taxon>Eukaryota</taxon>
        <taxon>Fungi</taxon>
        <taxon>Dikarya</taxon>
        <taxon>Basidiomycota</taxon>
        <taxon>Agaricomycotina</taxon>
        <taxon>Agaricomycetes</taxon>
        <taxon>Polyporales</taxon>
        <taxon>Meruliaceae</taxon>
        <taxon>Phlebia</taxon>
    </lineage>
</organism>
<evidence type="ECO:0000313" key="1">
    <source>
        <dbReference type="EMBL" id="KAJ3523606.1"/>
    </source>
</evidence>
<sequence length="196" mass="22882">MKSKKWGTDVVVRIHLRNTQGREPPDEEVQDICQDARNAQRIVDSVTEEQIINAFQVGAEELGVYCMKCIEYDAAWQQYLVDNYGEWEVEYMARRAQKQQRRRNGPARKRRRAQDPEAERRRLEKLAGMGSDLSDLSDMDDDDSEEEEIEESYPPKTVQDIIVVDGEEMDEVQVLRSISRGTRSRLRQDYEPIVVD</sequence>
<gene>
    <name evidence="1" type="ORF">NM688_g8700</name>
</gene>
<dbReference type="Proteomes" id="UP001148662">
    <property type="component" value="Unassembled WGS sequence"/>
</dbReference>
<dbReference type="EMBL" id="JANHOG010002420">
    <property type="protein sequence ID" value="KAJ3523606.1"/>
    <property type="molecule type" value="Genomic_DNA"/>
</dbReference>
<comment type="caution">
    <text evidence="1">The sequence shown here is derived from an EMBL/GenBank/DDBJ whole genome shotgun (WGS) entry which is preliminary data.</text>
</comment>
<name>A0ACC1RSE1_9APHY</name>
<evidence type="ECO:0000313" key="2">
    <source>
        <dbReference type="Proteomes" id="UP001148662"/>
    </source>
</evidence>
<accession>A0ACC1RSE1</accession>
<protein>
    <submittedName>
        <fullName evidence="1">Uncharacterized protein</fullName>
    </submittedName>
</protein>
<proteinExistence type="predicted"/>